<dbReference type="OrthoDB" id="9805855at2"/>
<evidence type="ECO:0000256" key="6">
    <source>
        <dbReference type="ARBA" id="ARBA00023136"/>
    </source>
</evidence>
<dbReference type="EMBL" id="FMAC01000013">
    <property type="protein sequence ID" value="SCB36542.1"/>
    <property type="molecule type" value="Genomic_DNA"/>
</dbReference>
<evidence type="ECO:0000256" key="1">
    <source>
        <dbReference type="ARBA" id="ARBA00004651"/>
    </source>
</evidence>
<accession>A0A1C3W8R8</accession>
<dbReference type="InterPro" id="IPR035906">
    <property type="entry name" value="MetI-like_sf"/>
</dbReference>
<evidence type="ECO:0000256" key="4">
    <source>
        <dbReference type="ARBA" id="ARBA00022692"/>
    </source>
</evidence>
<dbReference type="GO" id="GO:0071916">
    <property type="term" value="F:dipeptide transmembrane transporter activity"/>
    <property type="evidence" value="ECO:0007669"/>
    <property type="project" value="TreeGrafter"/>
</dbReference>
<feature type="transmembrane region" description="Helical" evidence="7">
    <location>
        <begin position="103"/>
        <end position="126"/>
    </location>
</feature>
<keyword evidence="2 7" id="KW-0813">Transport</keyword>
<evidence type="ECO:0000313" key="9">
    <source>
        <dbReference type="EMBL" id="SCB36542.1"/>
    </source>
</evidence>
<gene>
    <name evidence="9" type="ORF">GA0061100_113101</name>
</gene>
<comment type="similarity">
    <text evidence="7">Belongs to the binding-protein-dependent transport system permease family.</text>
</comment>
<evidence type="ECO:0000256" key="2">
    <source>
        <dbReference type="ARBA" id="ARBA00022448"/>
    </source>
</evidence>
<proteinExistence type="inferred from homology"/>
<dbReference type="AlphaFoldDB" id="A0A1C3W8R8"/>
<dbReference type="CDD" id="cd06261">
    <property type="entry name" value="TM_PBP2"/>
    <property type="match status" value="1"/>
</dbReference>
<organism evidence="9 10">
    <name type="scientific">Rhizobium hainanense</name>
    <dbReference type="NCBI Taxonomy" id="52131"/>
    <lineage>
        <taxon>Bacteria</taxon>
        <taxon>Pseudomonadati</taxon>
        <taxon>Pseudomonadota</taxon>
        <taxon>Alphaproteobacteria</taxon>
        <taxon>Hyphomicrobiales</taxon>
        <taxon>Rhizobiaceae</taxon>
        <taxon>Rhizobium/Agrobacterium group</taxon>
        <taxon>Rhizobium</taxon>
    </lineage>
</organism>
<dbReference type="Proteomes" id="UP000186228">
    <property type="component" value="Unassembled WGS sequence"/>
</dbReference>
<dbReference type="Gene3D" id="1.10.3720.10">
    <property type="entry name" value="MetI-like"/>
    <property type="match status" value="1"/>
</dbReference>
<dbReference type="STRING" id="52131.GA0061100_113101"/>
<dbReference type="PANTHER" id="PTHR43163:SF6">
    <property type="entry name" value="DIPEPTIDE TRANSPORT SYSTEM PERMEASE PROTEIN DPPB-RELATED"/>
    <property type="match status" value="1"/>
</dbReference>
<evidence type="ECO:0000256" key="7">
    <source>
        <dbReference type="RuleBase" id="RU363032"/>
    </source>
</evidence>
<evidence type="ECO:0000256" key="3">
    <source>
        <dbReference type="ARBA" id="ARBA00022475"/>
    </source>
</evidence>
<feature type="transmembrane region" description="Helical" evidence="7">
    <location>
        <begin position="244"/>
        <end position="266"/>
    </location>
</feature>
<reference evidence="10" key="1">
    <citation type="submission" date="2016-08" db="EMBL/GenBank/DDBJ databases">
        <authorList>
            <person name="Varghese N."/>
            <person name="Submissions Spin"/>
        </authorList>
    </citation>
    <scope>NUCLEOTIDE SEQUENCE [LARGE SCALE GENOMIC DNA]</scope>
    <source>
        <strain evidence="10">CCBAU 57015</strain>
    </source>
</reference>
<feature type="transmembrane region" description="Helical" evidence="7">
    <location>
        <begin position="286"/>
        <end position="312"/>
    </location>
</feature>
<feature type="transmembrane region" description="Helical" evidence="7">
    <location>
        <begin position="65"/>
        <end position="83"/>
    </location>
</feature>
<keyword evidence="6 7" id="KW-0472">Membrane</keyword>
<keyword evidence="10" id="KW-1185">Reference proteome</keyword>
<name>A0A1C3W8R8_9HYPH</name>
<keyword evidence="4 7" id="KW-0812">Transmembrane</keyword>
<comment type="subcellular location">
    <subcellularLocation>
        <location evidence="1 7">Cell membrane</location>
        <topology evidence="1 7">Multi-pass membrane protein</topology>
    </subcellularLocation>
</comment>
<evidence type="ECO:0000256" key="5">
    <source>
        <dbReference type="ARBA" id="ARBA00022989"/>
    </source>
</evidence>
<sequence length="321" mass="34914">MWIRRLTWLSRRLCLSLFLLIVVSILIFAVTQALPGDVATMILGTDATPEKVSVLRREMHLDEPILLQYFSWVSGIIAGNFGYSHTAGIPVAQLTLPRIFNTFVVVTLSMCAALPVSMVLGLLTALYKDTWFDRVILGLSLSVNALPEFVLALVLVMLLSTTVFHLFPALSIPVPDQPMVTQLDILLLPCLTLFLLQMTYLYRLVRAAVIDVLAADYIQFAMLKGLSTGRILFRHALPNAAIPALQAAATVFAVCIGGVVVIEYVFAFPGMGTALTDAVGNRDLAVVQFIVLIIASTFIVANIVADVITAFLKPPARGDAL</sequence>
<dbReference type="PROSITE" id="PS50928">
    <property type="entry name" value="ABC_TM1"/>
    <property type="match status" value="1"/>
</dbReference>
<feature type="domain" description="ABC transmembrane type-1" evidence="8">
    <location>
        <begin position="99"/>
        <end position="305"/>
    </location>
</feature>
<dbReference type="InterPro" id="IPR000515">
    <property type="entry name" value="MetI-like"/>
</dbReference>
<feature type="transmembrane region" description="Helical" evidence="7">
    <location>
        <begin position="146"/>
        <end position="167"/>
    </location>
</feature>
<keyword evidence="3" id="KW-1003">Cell membrane</keyword>
<evidence type="ECO:0000313" key="10">
    <source>
        <dbReference type="Proteomes" id="UP000186228"/>
    </source>
</evidence>
<dbReference type="InterPro" id="IPR045621">
    <property type="entry name" value="BPD_transp_1_N"/>
</dbReference>
<feature type="transmembrane region" description="Helical" evidence="7">
    <location>
        <begin position="179"/>
        <end position="198"/>
    </location>
</feature>
<dbReference type="PANTHER" id="PTHR43163">
    <property type="entry name" value="DIPEPTIDE TRANSPORT SYSTEM PERMEASE PROTEIN DPPB-RELATED"/>
    <property type="match status" value="1"/>
</dbReference>
<dbReference type="GO" id="GO:0005886">
    <property type="term" value="C:plasma membrane"/>
    <property type="evidence" value="ECO:0007669"/>
    <property type="project" value="UniProtKB-SubCell"/>
</dbReference>
<dbReference type="Pfam" id="PF00528">
    <property type="entry name" value="BPD_transp_1"/>
    <property type="match status" value="1"/>
</dbReference>
<dbReference type="RefSeq" id="WP_075856318.1">
    <property type="nucleotide sequence ID" value="NZ_FMAC01000013.1"/>
</dbReference>
<keyword evidence="5 7" id="KW-1133">Transmembrane helix</keyword>
<dbReference type="SUPFAM" id="SSF161098">
    <property type="entry name" value="MetI-like"/>
    <property type="match status" value="1"/>
</dbReference>
<dbReference type="Pfam" id="PF19300">
    <property type="entry name" value="BPD_transp_1_N"/>
    <property type="match status" value="1"/>
</dbReference>
<evidence type="ECO:0000259" key="8">
    <source>
        <dbReference type="PROSITE" id="PS50928"/>
    </source>
</evidence>
<protein>
    <submittedName>
        <fullName evidence="9">Peptide/nickel transport system permease protein</fullName>
    </submittedName>
</protein>